<keyword evidence="3 12" id="KW-0820">tRNA-binding</keyword>
<comment type="similarity">
    <text evidence="13">Belongs to the dus family.</text>
</comment>
<comment type="cofactor">
    <cofactor evidence="1 12 13 15">
        <name>FMN</name>
        <dbReference type="ChEBI" id="CHEBI:58210"/>
    </cofactor>
</comment>
<feature type="binding site" evidence="15">
    <location>
        <position position="170"/>
    </location>
    <ligand>
        <name>FMN</name>
        <dbReference type="ChEBI" id="CHEBI:58210"/>
    </ligand>
</feature>
<evidence type="ECO:0000256" key="4">
    <source>
        <dbReference type="ARBA" id="ARBA00022630"/>
    </source>
</evidence>
<dbReference type="InterPro" id="IPR024036">
    <property type="entry name" value="tRNA-dHydroUridine_Synthase_C"/>
</dbReference>
<dbReference type="Pfam" id="PF01207">
    <property type="entry name" value="Dus"/>
    <property type="match status" value="1"/>
</dbReference>
<evidence type="ECO:0000256" key="7">
    <source>
        <dbReference type="ARBA" id="ARBA00022857"/>
    </source>
</evidence>
<evidence type="ECO:0000256" key="10">
    <source>
        <dbReference type="ARBA" id="ARBA00048205"/>
    </source>
</evidence>
<comment type="similarity">
    <text evidence="12">Belongs to the Dus family. DusB subfamily.</text>
</comment>
<dbReference type="PANTHER" id="PTHR45846">
    <property type="entry name" value="TRNA-DIHYDROURIDINE(47) SYNTHASE [NAD(P)(+)]-LIKE"/>
    <property type="match status" value="1"/>
</dbReference>
<feature type="binding site" evidence="12 15">
    <location>
        <begin position="17"/>
        <end position="19"/>
    </location>
    <ligand>
        <name>FMN</name>
        <dbReference type="ChEBI" id="CHEBI:58210"/>
    </ligand>
</feature>
<keyword evidence="7 12" id="KW-0521">NADP</keyword>
<dbReference type="AlphaFoldDB" id="A0A222FJM3"/>
<evidence type="ECO:0000256" key="8">
    <source>
        <dbReference type="ARBA" id="ARBA00022884"/>
    </source>
</evidence>
<dbReference type="InterPro" id="IPR035587">
    <property type="entry name" value="DUS-like_FMN-bd"/>
</dbReference>
<evidence type="ECO:0000256" key="15">
    <source>
        <dbReference type="PIRSR" id="PIRSR006621-2"/>
    </source>
</evidence>
<name>A0A222FJM3_9GAMM</name>
<dbReference type="KEGG" id="bsan:CHH28_09710"/>
<gene>
    <name evidence="12" type="primary">dusB</name>
    <name evidence="17" type="ORF">CHH28_09710</name>
</gene>
<feature type="binding site" evidence="12 15">
    <location>
        <begin position="225"/>
        <end position="226"/>
    </location>
    <ligand>
        <name>FMN</name>
        <dbReference type="ChEBI" id="CHEBI:58210"/>
    </ligand>
</feature>
<feature type="binding site" evidence="12">
    <location>
        <begin position="201"/>
        <end position="203"/>
    </location>
    <ligand>
        <name>FMN</name>
        <dbReference type="ChEBI" id="CHEBI:58210"/>
    </ligand>
</feature>
<dbReference type="InterPro" id="IPR032887">
    <property type="entry name" value="DusB"/>
</dbReference>
<dbReference type="EC" id="1.3.1.-" evidence="12"/>
<dbReference type="InterPro" id="IPR018517">
    <property type="entry name" value="tRNA_hU_synthase_CS"/>
</dbReference>
<organism evidence="17 18">
    <name type="scientific">Bacterioplanes sanyensis</name>
    <dbReference type="NCBI Taxonomy" id="1249553"/>
    <lineage>
        <taxon>Bacteria</taxon>
        <taxon>Pseudomonadati</taxon>
        <taxon>Pseudomonadota</taxon>
        <taxon>Gammaproteobacteria</taxon>
        <taxon>Oceanospirillales</taxon>
        <taxon>Oceanospirillaceae</taxon>
        <taxon>Bacterioplanes</taxon>
    </lineage>
</organism>
<feature type="binding site" evidence="12 15">
    <location>
        <position position="71"/>
    </location>
    <ligand>
        <name>FMN</name>
        <dbReference type="ChEBI" id="CHEBI:58210"/>
    </ligand>
</feature>
<evidence type="ECO:0000256" key="14">
    <source>
        <dbReference type="PIRSR" id="PIRSR006621-1"/>
    </source>
</evidence>
<dbReference type="NCBIfam" id="TIGR00737">
    <property type="entry name" value="nifR3_yhdG"/>
    <property type="match status" value="1"/>
</dbReference>
<evidence type="ECO:0000313" key="17">
    <source>
        <dbReference type="EMBL" id="ASP38939.1"/>
    </source>
</evidence>
<comment type="function">
    <text evidence="2 12 13">Catalyzes the synthesis of 5,6-dihydrouridine (D), a modified base found in the D-loop of most tRNAs, via the reduction of the C5-C6 double bond in target uridines.</text>
</comment>
<dbReference type="GO" id="GO:0050660">
    <property type="term" value="F:flavin adenine dinucleotide binding"/>
    <property type="evidence" value="ECO:0007669"/>
    <property type="project" value="InterPro"/>
</dbReference>
<dbReference type="GO" id="GO:0017150">
    <property type="term" value="F:tRNA dihydrouridine synthase activity"/>
    <property type="evidence" value="ECO:0007669"/>
    <property type="project" value="UniProtKB-UniRule"/>
</dbReference>
<dbReference type="Gene3D" id="3.20.20.70">
    <property type="entry name" value="Aldolase class I"/>
    <property type="match status" value="1"/>
</dbReference>
<comment type="catalytic activity">
    <reaction evidence="10 12">
        <text>a 5,6-dihydrouridine in tRNA + NADP(+) = a uridine in tRNA + NADPH + H(+)</text>
        <dbReference type="Rhea" id="RHEA:23624"/>
        <dbReference type="Rhea" id="RHEA-COMP:13339"/>
        <dbReference type="Rhea" id="RHEA-COMP:13887"/>
        <dbReference type="ChEBI" id="CHEBI:15378"/>
        <dbReference type="ChEBI" id="CHEBI:57783"/>
        <dbReference type="ChEBI" id="CHEBI:58349"/>
        <dbReference type="ChEBI" id="CHEBI:65315"/>
        <dbReference type="ChEBI" id="CHEBI:74443"/>
    </reaction>
</comment>
<sequence length="329" mass="35980">MPNIGPYTLPNPVILAPMAGVTDRPFRQLCRNLGAGLVVGEMVSADPSLRNTRKSQLRLDHTGEPEPIAVQIVGGDPDMLANAARFNASNGAQIIDINMGCPAKKVCNKAAGSALLKDETLVKDILQAVVEAVDVPVTLKIRTGWSPELRNAPRVAELAQAAGIVSLAVHGRTRACGYKNTVEYDTIRQVKQAVDIPVFANGDITDARKAAEVMNYTGADGVLIGRAAQGRPWIFREVVHYLRTGELLPAPELAEVERILTAHMDALYDFYGDYLGVRIARKHVGWYLQQHDEGSAFRKTFNQLEQQQQQLAAVAEFFRDTVRRKGMAA</sequence>
<evidence type="ECO:0000256" key="9">
    <source>
        <dbReference type="ARBA" id="ARBA00023002"/>
    </source>
</evidence>
<dbReference type="GO" id="GO:0000049">
    <property type="term" value="F:tRNA binding"/>
    <property type="evidence" value="ECO:0007669"/>
    <property type="project" value="UniProtKB-UniRule"/>
</dbReference>
<dbReference type="CDD" id="cd02801">
    <property type="entry name" value="DUS_like_FMN"/>
    <property type="match status" value="1"/>
</dbReference>
<evidence type="ECO:0000256" key="2">
    <source>
        <dbReference type="ARBA" id="ARBA00002790"/>
    </source>
</evidence>
<accession>A0A222FJM3</accession>
<evidence type="ECO:0000256" key="1">
    <source>
        <dbReference type="ARBA" id="ARBA00001917"/>
    </source>
</evidence>
<dbReference type="GO" id="GO:0010181">
    <property type="term" value="F:FMN binding"/>
    <property type="evidence" value="ECO:0007669"/>
    <property type="project" value="UniProtKB-UniRule"/>
</dbReference>
<dbReference type="RefSeq" id="WP_094060125.1">
    <property type="nucleotide sequence ID" value="NZ_CP022530.1"/>
</dbReference>
<feature type="domain" description="DUS-like FMN-binding" evidence="16">
    <location>
        <begin position="14"/>
        <end position="317"/>
    </location>
</feature>
<keyword evidence="6 12" id="KW-0819">tRNA processing</keyword>
<keyword evidence="8 12" id="KW-0694">RNA-binding</keyword>
<proteinExistence type="inferred from homology"/>
<dbReference type="OrthoDB" id="9764501at2"/>
<keyword evidence="4 12" id="KW-0285">Flavoprotein</keyword>
<keyword evidence="15" id="KW-0547">Nucleotide-binding</keyword>
<dbReference type="PIRSF" id="PIRSF006621">
    <property type="entry name" value="Dus"/>
    <property type="match status" value="1"/>
</dbReference>
<protein>
    <recommendedName>
        <fullName evidence="12">tRNA-dihydrouridine synthase B</fullName>
        <ecNumber evidence="12">1.3.1.-</ecNumber>
    </recommendedName>
</protein>
<dbReference type="PROSITE" id="PS01136">
    <property type="entry name" value="UPF0034"/>
    <property type="match status" value="1"/>
</dbReference>
<evidence type="ECO:0000256" key="5">
    <source>
        <dbReference type="ARBA" id="ARBA00022643"/>
    </source>
</evidence>
<evidence type="ECO:0000256" key="11">
    <source>
        <dbReference type="ARBA" id="ARBA00048802"/>
    </source>
</evidence>
<dbReference type="HAMAP" id="MF_02042">
    <property type="entry name" value="DusB_subfam"/>
    <property type="match status" value="1"/>
</dbReference>
<dbReference type="InterPro" id="IPR001269">
    <property type="entry name" value="DUS_fam"/>
</dbReference>
<evidence type="ECO:0000256" key="6">
    <source>
        <dbReference type="ARBA" id="ARBA00022694"/>
    </source>
</evidence>
<evidence type="ECO:0000256" key="12">
    <source>
        <dbReference type="HAMAP-Rule" id="MF_02042"/>
    </source>
</evidence>
<dbReference type="SUPFAM" id="SSF51395">
    <property type="entry name" value="FMN-linked oxidoreductases"/>
    <property type="match status" value="1"/>
</dbReference>
<keyword evidence="5 12" id="KW-0288">FMN</keyword>
<evidence type="ECO:0000313" key="18">
    <source>
        <dbReference type="Proteomes" id="UP000202440"/>
    </source>
</evidence>
<evidence type="ECO:0000256" key="13">
    <source>
        <dbReference type="PIRNR" id="PIRNR006621"/>
    </source>
</evidence>
<dbReference type="InterPro" id="IPR013785">
    <property type="entry name" value="Aldolase_TIM"/>
</dbReference>
<keyword evidence="9 12" id="KW-0560">Oxidoreductase</keyword>
<feature type="binding site" evidence="12 15">
    <location>
        <position position="140"/>
    </location>
    <ligand>
        <name>FMN</name>
        <dbReference type="ChEBI" id="CHEBI:58210"/>
    </ligand>
</feature>
<evidence type="ECO:0000259" key="16">
    <source>
        <dbReference type="Pfam" id="PF01207"/>
    </source>
</evidence>
<evidence type="ECO:0000256" key="3">
    <source>
        <dbReference type="ARBA" id="ARBA00022555"/>
    </source>
</evidence>
<comment type="catalytic activity">
    <reaction evidence="11 12">
        <text>a 5,6-dihydrouridine in tRNA + NAD(+) = a uridine in tRNA + NADH + H(+)</text>
        <dbReference type="Rhea" id="RHEA:54452"/>
        <dbReference type="Rhea" id="RHEA-COMP:13339"/>
        <dbReference type="Rhea" id="RHEA-COMP:13887"/>
        <dbReference type="ChEBI" id="CHEBI:15378"/>
        <dbReference type="ChEBI" id="CHEBI:57540"/>
        <dbReference type="ChEBI" id="CHEBI:57945"/>
        <dbReference type="ChEBI" id="CHEBI:65315"/>
        <dbReference type="ChEBI" id="CHEBI:74443"/>
    </reaction>
</comment>
<dbReference type="PANTHER" id="PTHR45846:SF1">
    <property type="entry name" value="TRNA-DIHYDROURIDINE(47) SYNTHASE [NAD(P)(+)]-LIKE"/>
    <property type="match status" value="1"/>
</dbReference>
<feature type="active site" description="Proton donor" evidence="12 14">
    <location>
        <position position="101"/>
    </location>
</feature>
<dbReference type="InterPro" id="IPR004652">
    <property type="entry name" value="DusB-like"/>
</dbReference>
<keyword evidence="18" id="KW-1185">Reference proteome</keyword>
<dbReference type="Proteomes" id="UP000202440">
    <property type="component" value="Chromosome"/>
</dbReference>
<reference evidence="17 18" key="1">
    <citation type="submission" date="2017-07" db="EMBL/GenBank/DDBJ databases">
        <title>Annotated genome sequence of Bacterioplanes sanyensis isolated from Red Sea.</title>
        <authorList>
            <person name="Rehman Z.U."/>
        </authorList>
    </citation>
    <scope>NUCLEOTIDE SEQUENCE [LARGE SCALE GENOMIC DNA]</scope>
    <source>
        <strain evidence="17 18">NV9</strain>
    </source>
</reference>
<dbReference type="Gene3D" id="1.10.1200.80">
    <property type="entry name" value="Putative flavin oxidoreducatase, domain 2"/>
    <property type="match status" value="1"/>
</dbReference>
<dbReference type="EMBL" id="CP022530">
    <property type="protein sequence ID" value="ASP38939.1"/>
    <property type="molecule type" value="Genomic_DNA"/>
</dbReference>